<dbReference type="GO" id="GO:0005576">
    <property type="term" value="C:extracellular region"/>
    <property type="evidence" value="ECO:0000318"/>
    <property type="project" value="GO_Central"/>
</dbReference>
<evidence type="ECO:0000313" key="5">
    <source>
        <dbReference type="Proteomes" id="UP000008827"/>
    </source>
</evidence>
<gene>
    <name evidence="3" type="ORF">GLYMA_17G177200</name>
</gene>
<name>A0A0R0FEI2_SOYBN</name>
<evidence type="ECO:0000256" key="1">
    <source>
        <dbReference type="SAM" id="MobiDB-lite"/>
    </source>
</evidence>
<reference evidence="3 4" key="1">
    <citation type="journal article" date="2010" name="Nature">
        <title>Genome sequence of the palaeopolyploid soybean.</title>
        <authorList>
            <person name="Schmutz J."/>
            <person name="Cannon S.B."/>
            <person name="Schlueter J."/>
            <person name="Ma J."/>
            <person name="Mitros T."/>
            <person name="Nelson W."/>
            <person name="Hyten D.L."/>
            <person name="Song Q."/>
            <person name="Thelen J.J."/>
            <person name="Cheng J."/>
            <person name="Xu D."/>
            <person name="Hellsten U."/>
            <person name="May G.D."/>
            <person name="Yu Y."/>
            <person name="Sakurai T."/>
            <person name="Umezawa T."/>
            <person name="Bhattacharyya M.K."/>
            <person name="Sandhu D."/>
            <person name="Valliyodan B."/>
            <person name="Lindquist E."/>
            <person name="Peto M."/>
            <person name="Grant D."/>
            <person name="Shu S."/>
            <person name="Goodstein D."/>
            <person name="Barry K."/>
            <person name="Futrell-Griggs M."/>
            <person name="Abernathy B."/>
            <person name="Du J."/>
            <person name="Tian Z."/>
            <person name="Zhu L."/>
            <person name="Gill N."/>
            <person name="Joshi T."/>
            <person name="Libault M."/>
            <person name="Sethuraman A."/>
            <person name="Zhang X.-C."/>
            <person name="Shinozaki K."/>
            <person name="Nguyen H.T."/>
            <person name="Wing R.A."/>
            <person name="Cregan P."/>
            <person name="Specht J."/>
            <person name="Grimwood J."/>
            <person name="Rokhsar D."/>
            <person name="Stacey G."/>
            <person name="Shoemaker R.C."/>
            <person name="Jackson S.A."/>
        </authorList>
    </citation>
    <scope>NUCLEOTIDE SEQUENCE</scope>
    <source>
        <strain evidence="4">cv. Williams 82</strain>
        <tissue evidence="3">Callus</tissue>
    </source>
</reference>
<dbReference type="EMBL" id="CM000850">
    <property type="protein sequence ID" value="KRH04656.1"/>
    <property type="molecule type" value="Genomic_DNA"/>
</dbReference>
<proteinExistence type="predicted"/>
<sequence>MAKFQVLHKYFFIFLVLVVCHGSLLAHGRKINIKPLNQQHSLLNTKIVANNPNPSLPSLKTKVESPEHFEEASKLGDSGADTNAFQPTTPRGSPSVGHKMITPSEDNKMKTMVLV</sequence>
<keyword evidence="2" id="KW-0732">Signal</keyword>
<feature type="region of interest" description="Disordered" evidence="1">
    <location>
        <begin position="53"/>
        <end position="108"/>
    </location>
</feature>
<dbReference type="GO" id="GO:0005179">
    <property type="term" value="F:hormone activity"/>
    <property type="evidence" value="ECO:0000318"/>
    <property type="project" value="GO_Central"/>
</dbReference>
<organism evidence="3">
    <name type="scientific">Glycine max</name>
    <name type="common">Soybean</name>
    <name type="synonym">Glycine hispida</name>
    <dbReference type="NCBI Taxonomy" id="3847"/>
    <lineage>
        <taxon>Eukaryota</taxon>
        <taxon>Viridiplantae</taxon>
        <taxon>Streptophyta</taxon>
        <taxon>Embryophyta</taxon>
        <taxon>Tracheophyta</taxon>
        <taxon>Spermatophyta</taxon>
        <taxon>Magnoliopsida</taxon>
        <taxon>eudicotyledons</taxon>
        <taxon>Gunneridae</taxon>
        <taxon>Pentapetalae</taxon>
        <taxon>rosids</taxon>
        <taxon>fabids</taxon>
        <taxon>Fabales</taxon>
        <taxon>Fabaceae</taxon>
        <taxon>Papilionoideae</taxon>
        <taxon>50 kb inversion clade</taxon>
        <taxon>NPAAA clade</taxon>
        <taxon>indigoferoid/millettioid clade</taxon>
        <taxon>Phaseoleae</taxon>
        <taxon>Glycine</taxon>
        <taxon>Glycine subgen. Soja</taxon>
    </lineage>
</organism>
<protein>
    <submittedName>
        <fullName evidence="3 4">Uncharacterized protein</fullName>
    </submittedName>
</protein>
<evidence type="ECO:0000256" key="2">
    <source>
        <dbReference type="SAM" id="SignalP"/>
    </source>
</evidence>
<dbReference type="Proteomes" id="UP000008827">
    <property type="component" value="Chromosome 17"/>
</dbReference>
<dbReference type="InParanoid" id="A0A0R0FEI2"/>
<feature type="chain" id="PRO_5014520997" evidence="2">
    <location>
        <begin position="23"/>
        <end position="115"/>
    </location>
</feature>
<keyword evidence="5" id="KW-1185">Reference proteome</keyword>
<evidence type="ECO:0000313" key="3">
    <source>
        <dbReference type="EMBL" id="KRH04656.1"/>
    </source>
</evidence>
<dbReference type="AlphaFoldDB" id="A0A0R0FEI2"/>
<dbReference type="GO" id="GO:1901371">
    <property type="term" value="P:regulation of leaf morphogenesis"/>
    <property type="evidence" value="ECO:0000318"/>
    <property type="project" value="GO_Central"/>
</dbReference>
<reference evidence="4" key="2">
    <citation type="submission" date="2018-02" db="UniProtKB">
        <authorList>
            <consortium name="EnsemblPlants"/>
        </authorList>
    </citation>
    <scope>IDENTIFICATION</scope>
    <source>
        <strain evidence="4">Williams 82</strain>
    </source>
</reference>
<feature type="compositionally biased region" description="Basic and acidic residues" evidence="1">
    <location>
        <begin position="61"/>
        <end position="74"/>
    </location>
</feature>
<accession>A0A0R0FEI2</accession>
<dbReference type="SMR" id="A0A0R0FEI2"/>
<dbReference type="Gramene" id="KRH04656">
    <property type="protein sequence ID" value="KRH04656"/>
    <property type="gene ID" value="GLYMA_17G177200"/>
</dbReference>
<dbReference type="EnsemblPlants" id="KRH04656">
    <property type="protein sequence ID" value="KRH04656"/>
    <property type="gene ID" value="GLYMA_17G177200"/>
</dbReference>
<reference evidence="3" key="3">
    <citation type="submission" date="2018-07" db="EMBL/GenBank/DDBJ databases">
        <title>WGS assembly of Glycine max.</title>
        <authorList>
            <person name="Schmutz J."/>
            <person name="Cannon S."/>
            <person name="Schlueter J."/>
            <person name="Ma J."/>
            <person name="Mitros T."/>
            <person name="Nelson W."/>
            <person name="Hyten D."/>
            <person name="Song Q."/>
            <person name="Thelen J."/>
            <person name="Cheng J."/>
            <person name="Xu D."/>
            <person name="Hellsten U."/>
            <person name="May G."/>
            <person name="Yu Y."/>
            <person name="Sakurai T."/>
            <person name="Umezawa T."/>
            <person name="Bhattacharyya M."/>
            <person name="Sandhu D."/>
            <person name="Valliyodan B."/>
            <person name="Lindquist E."/>
            <person name="Peto M."/>
            <person name="Grant D."/>
            <person name="Shu S."/>
            <person name="Goodstein D."/>
            <person name="Barry K."/>
            <person name="Futrell-Griggs M."/>
            <person name="Abernathy B."/>
            <person name="Du J."/>
            <person name="Tian Z."/>
            <person name="Zhu L."/>
            <person name="Gill N."/>
            <person name="Joshi T."/>
            <person name="Libault M."/>
            <person name="Sethuraman A."/>
            <person name="Zhang X."/>
            <person name="Shinozaki K."/>
            <person name="Nguyen H."/>
            <person name="Wing R."/>
            <person name="Cregan P."/>
            <person name="Specht J."/>
            <person name="Grimwood J."/>
            <person name="Rokhsar D."/>
            <person name="Stacey G."/>
            <person name="Shoemaker R."/>
            <person name="Jackson S."/>
        </authorList>
    </citation>
    <scope>NUCLEOTIDE SEQUENCE</scope>
    <source>
        <tissue evidence="3">Callus</tissue>
    </source>
</reference>
<dbReference type="GO" id="GO:2000280">
    <property type="term" value="P:regulation of root development"/>
    <property type="evidence" value="ECO:0000318"/>
    <property type="project" value="GO_Central"/>
</dbReference>
<feature type="signal peptide" evidence="2">
    <location>
        <begin position="1"/>
        <end position="22"/>
    </location>
</feature>
<dbReference type="GO" id="GO:1902025">
    <property type="term" value="P:nitrate import"/>
    <property type="evidence" value="ECO:0000318"/>
    <property type="project" value="GO_Central"/>
</dbReference>
<evidence type="ECO:0000313" key="4">
    <source>
        <dbReference type="EnsemblPlants" id="KRH04656"/>
    </source>
</evidence>
<feature type="compositionally biased region" description="Polar residues" evidence="1">
    <location>
        <begin position="80"/>
        <end position="92"/>
    </location>
</feature>